<dbReference type="InterPro" id="IPR051799">
    <property type="entry name" value="NADH_flavin_oxidoreductase"/>
</dbReference>
<dbReference type="RefSeq" id="WP_311363163.1">
    <property type="nucleotide sequence ID" value="NZ_JAVRIC010000001.1"/>
</dbReference>
<name>A0ABU2WD18_9GAMM</name>
<feature type="domain" description="NADH:flavin oxidoreductase/NADH oxidase N-terminal" evidence="3">
    <location>
        <begin position="7"/>
        <end position="350"/>
    </location>
</feature>
<evidence type="ECO:0000313" key="4">
    <source>
        <dbReference type="EMBL" id="MDT0495768.1"/>
    </source>
</evidence>
<keyword evidence="2" id="KW-0560">Oxidoreductase</keyword>
<organism evidence="4 5">
    <name type="scientific">Banduia mediterranea</name>
    <dbReference type="NCBI Taxonomy" id="3075609"/>
    <lineage>
        <taxon>Bacteria</taxon>
        <taxon>Pseudomonadati</taxon>
        <taxon>Pseudomonadota</taxon>
        <taxon>Gammaproteobacteria</taxon>
        <taxon>Nevskiales</taxon>
        <taxon>Algiphilaceae</taxon>
        <taxon>Banduia</taxon>
    </lineage>
</organism>
<comment type="caution">
    <text evidence="4">The sequence shown here is derived from an EMBL/GenBank/DDBJ whole genome shotgun (WGS) entry which is preliminary data.</text>
</comment>
<protein>
    <submittedName>
        <fullName evidence="4">NADH:flavin oxidoreductase/NADH oxidase family protein</fullName>
    </submittedName>
</protein>
<evidence type="ECO:0000259" key="3">
    <source>
        <dbReference type="Pfam" id="PF00724"/>
    </source>
</evidence>
<dbReference type="PANTHER" id="PTHR43656">
    <property type="entry name" value="BINDING OXIDOREDUCTASE, PUTATIVE (AFU_ORTHOLOGUE AFUA_2G08260)-RELATED"/>
    <property type="match status" value="1"/>
</dbReference>
<dbReference type="PANTHER" id="PTHR43656:SF2">
    <property type="entry name" value="BINDING OXIDOREDUCTASE, PUTATIVE (AFU_ORTHOLOGUE AFUA_2G08260)-RELATED"/>
    <property type="match status" value="1"/>
</dbReference>
<proteinExistence type="predicted"/>
<dbReference type="EMBL" id="JAVRIC010000001">
    <property type="protein sequence ID" value="MDT0495768.1"/>
    <property type="molecule type" value="Genomic_DNA"/>
</dbReference>
<dbReference type="Proteomes" id="UP001254608">
    <property type="component" value="Unassembled WGS sequence"/>
</dbReference>
<dbReference type="InterPro" id="IPR013785">
    <property type="entry name" value="Aldolase_TIM"/>
</dbReference>
<gene>
    <name evidence="4" type="ORF">RM530_00090</name>
</gene>
<dbReference type="Pfam" id="PF00724">
    <property type="entry name" value="Oxidored_FMN"/>
    <property type="match status" value="1"/>
</dbReference>
<reference evidence="4 5" key="1">
    <citation type="submission" date="2023-09" db="EMBL/GenBank/DDBJ databases">
        <authorList>
            <person name="Rey-Velasco X."/>
        </authorList>
    </citation>
    <scope>NUCLEOTIDE SEQUENCE [LARGE SCALE GENOMIC DNA]</scope>
    <source>
        <strain evidence="4 5">W345</strain>
    </source>
</reference>
<dbReference type="CDD" id="cd04733">
    <property type="entry name" value="OYE_like_2_FMN"/>
    <property type="match status" value="1"/>
</dbReference>
<sequence length="437" mass="48321">MIDPLAQPLTLPCGARLPNRLCKAAMTEGMADAKLRATERHERLYRTWSLGGAGLLLSGNVMIDREVLERAGNVCLDVRHGVSDEALERLRRWARAGTEGGNHLWMQISHAGRQSPRYLTRRPLAPSAVSLDLLGNYARPRALEESEILDFVDRFARVAELARDTGFTGVQIHSAHGYLLSSFLSPITNQREDAWGGSLENRARFLIETLRAVRARVGADFCVGLKLNSDDFRKGGFSNIECLKLVEWLNAEQLDLLEVSGGTYEQPRLLGFSGRADSAVPEQSSTRQREAYFLDYARAIKTVATMPVMLTGGFRSRAGMCEAIDEGACDVIGLARPLATDPEAPSRLLSGEIEMLDTYEQGLRLGRAKWLSAASPILPLKLINVLGSQAWAGQQMLRLADGLAPQPEHGVLWAFLRYLRDELSGAVRLWRSRRGLS</sequence>
<keyword evidence="1" id="KW-0285">Flavoprotein</keyword>
<dbReference type="InterPro" id="IPR001155">
    <property type="entry name" value="OxRdtase_FMN_N"/>
</dbReference>
<evidence type="ECO:0000313" key="5">
    <source>
        <dbReference type="Proteomes" id="UP001254608"/>
    </source>
</evidence>
<dbReference type="SUPFAM" id="SSF51395">
    <property type="entry name" value="FMN-linked oxidoreductases"/>
    <property type="match status" value="1"/>
</dbReference>
<dbReference type="Gene3D" id="3.20.20.70">
    <property type="entry name" value="Aldolase class I"/>
    <property type="match status" value="1"/>
</dbReference>
<keyword evidence="5" id="KW-1185">Reference proteome</keyword>
<accession>A0ABU2WD18</accession>
<evidence type="ECO:0000256" key="1">
    <source>
        <dbReference type="ARBA" id="ARBA00022630"/>
    </source>
</evidence>
<evidence type="ECO:0000256" key="2">
    <source>
        <dbReference type="ARBA" id="ARBA00023002"/>
    </source>
</evidence>